<dbReference type="InterPro" id="IPR049435">
    <property type="entry name" value="Cas_Cas6_C"/>
</dbReference>
<dbReference type="Gene3D" id="3.30.70.1900">
    <property type="match status" value="1"/>
</dbReference>
<keyword evidence="1" id="KW-0051">Antiviral defense</keyword>
<dbReference type="GO" id="GO:0051607">
    <property type="term" value="P:defense response to virus"/>
    <property type="evidence" value="ECO:0007669"/>
    <property type="project" value="UniProtKB-KW"/>
</dbReference>
<dbReference type="Pfam" id="PF01881">
    <property type="entry name" value="Cas_Cas6_C"/>
    <property type="match status" value="1"/>
</dbReference>
<dbReference type="OrthoDB" id="43942at2157"/>
<dbReference type="GO" id="GO:0016788">
    <property type="term" value="F:hydrolase activity, acting on ester bonds"/>
    <property type="evidence" value="ECO:0007669"/>
    <property type="project" value="InterPro"/>
</dbReference>
<evidence type="ECO:0000256" key="1">
    <source>
        <dbReference type="ARBA" id="ARBA00023118"/>
    </source>
</evidence>
<evidence type="ECO:0000313" key="5">
    <source>
        <dbReference type="Proteomes" id="UP000199320"/>
    </source>
</evidence>
<gene>
    <name evidence="4" type="ORF">SAMN04488694_15419</name>
    <name evidence="3" type="ORF">SAMN05192552_10545</name>
</gene>
<organism evidence="3 6">
    <name type="scientific">Natrinema hispanicum</name>
    <dbReference type="NCBI Taxonomy" id="392421"/>
    <lineage>
        <taxon>Archaea</taxon>
        <taxon>Methanobacteriati</taxon>
        <taxon>Methanobacteriota</taxon>
        <taxon>Stenosarchaea group</taxon>
        <taxon>Halobacteria</taxon>
        <taxon>Halobacteriales</taxon>
        <taxon>Natrialbaceae</taxon>
        <taxon>Natrinema</taxon>
    </lineage>
</organism>
<dbReference type="EMBL" id="FMZP01000054">
    <property type="protein sequence ID" value="SDD82834.1"/>
    <property type="molecule type" value="Genomic_DNA"/>
</dbReference>
<dbReference type="InterPro" id="IPR010156">
    <property type="entry name" value="CRISPR-assoc_prot_Cas6"/>
</dbReference>
<evidence type="ECO:0000313" key="3">
    <source>
        <dbReference type="EMBL" id="SDD82834.1"/>
    </source>
</evidence>
<dbReference type="NCBIfam" id="TIGR01877">
    <property type="entry name" value="cas_cas6"/>
    <property type="match status" value="1"/>
</dbReference>
<dbReference type="Proteomes" id="UP000199320">
    <property type="component" value="Unassembled WGS sequence"/>
</dbReference>
<accession>A0A1G6XX77</accession>
<reference evidence="4" key="2">
    <citation type="submission" date="2016-10" db="EMBL/GenBank/DDBJ databases">
        <authorList>
            <person name="de Groot N.N."/>
        </authorList>
    </citation>
    <scope>NUCLEOTIDE SEQUENCE [LARGE SCALE GENOMIC DNA]</scope>
    <source>
        <strain evidence="4">CDM_6</strain>
    </source>
</reference>
<dbReference type="STRING" id="392421.SAMN04488694_15419"/>
<sequence length="253" mass="29176">MRVLIDLEAEMDAAYDPEYHGRLRARMWDALRDTPYDEHGAQTPGFSFSNPFPWGDLNEGDERQLLIASPREEQLAHIVADLLENPEVHAGSMPFRVTDTRPLDPDVGPPGTEGVLETATGVYAVTPPKYLDDPDEHDDETFWRSEHGMEAFFDHVETQLQRNHDRFMPSDDPGPKEVDAPLFESYEMIKKLWLDVQLSGDVEWTVLVSKWRFPYRVRDDHHRRHLNLALDVGIGRRTPLGFGFLNRQLENDE</sequence>
<dbReference type="EMBL" id="FOIC01000054">
    <property type="protein sequence ID" value="SEU12503.1"/>
    <property type="molecule type" value="Genomic_DNA"/>
</dbReference>
<reference evidence="5 6" key="1">
    <citation type="submission" date="2016-10" db="EMBL/GenBank/DDBJ databases">
        <authorList>
            <person name="Varghese N."/>
            <person name="Submissions S."/>
        </authorList>
    </citation>
    <scope>NUCLEOTIDE SEQUENCE [LARGE SCALE GENOMIC DNA]</scope>
    <source>
        <strain evidence="3 6">CDM_1</strain>
        <strain evidence="5">CDM_6</strain>
    </source>
</reference>
<evidence type="ECO:0000259" key="2">
    <source>
        <dbReference type="Pfam" id="PF01881"/>
    </source>
</evidence>
<name>A0A1G6XX77_9EURY</name>
<evidence type="ECO:0000313" key="6">
    <source>
        <dbReference type="Proteomes" id="UP000324021"/>
    </source>
</evidence>
<keyword evidence="5" id="KW-1185">Reference proteome</keyword>
<dbReference type="RefSeq" id="WP_092935998.1">
    <property type="nucleotide sequence ID" value="NZ_FMZP01000054.1"/>
</dbReference>
<dbReference type="Proteomes" id="UP000324021">
    <property type="component" value="Unassembled WGS sequence"/>
</dbReference>
<dbReference type="AlphaFoldDB" id="A0A1G6XX77"/>
<feature type="domain" description="CRISPR associated protein Cas6 C-terminal" evidence="2">
    <location>
        <begin position="142"/>
        <end position="246"/>
    </location>
</feature>
<proteinExistence type="predicted"/>
<evidence type="ECO:0000313" key="4">
    <source>
        <dbReference type="EMBL" id="SEU12503.1"/>
    </source>
</evidence>
<protein>
    <submittedName>
        <fullName evidence="3">CRISPR-associated endoribonuclease Cas6</fullName>
    </submittedName>
</protein>